<protein>
    <submittedName>
        <fullName evidence="4">GNAT family N-acetyltransferase</fullName>
    </submittedName>
</protein>
<accession>A0ABT7LAQ3</accession>
<gene>
    <name evidence="4" type="ORF">QQS35_14410</name>
</gene>
<dbReference type="CDD" id="cd04301">
    <property type="entry name" value="NAT_SF"/>
    <property type="match status" value="1"/>
</dbReference>
<dbReference type="Pfam" id="PF00583">
    <property type="entry name" value="Acetyltransf_1"/>
    <property type="match status" value="1"/>
</dbReference>
<dbReference type="Proteomes" id="UP001235343">
    <property type="component" value="Unassembled WGS sequence"/>
</dbReference>
<evidence type="ECO:0000259" key="3">
    <source>
        <dbReference type="PROSITE" id="PS51186"/>
    </source>
</evidence>
<organism evidence="4 5">
    <name type="scientific">Aquibacillus rhizosphaerae</name>
    <dbReference type="NCBI Taxonomy" id="3051431"/>
    <lineage>
        <taxon>Bacteria</taxon>
        <taxon>Bacillati</taxon>
        <taxon>Bacillota</taxon>
        <taxon>Bacilli</taxon>
        <taxon>Bacillales</taxon>
        <taxon>Bacillaceae</taxon>
        <taxon>Aquibacillus</taxon>
    </lineage>
</organism>
<dbReference type="PANTHER" id="PTHR43420">
    <property type="entry name" value="ACETYLTRANSFERASE"/>
    <property type="match status" value="1"/>
</dbReference>
<comment type="caution">
    <text evidence="4">The sequence shown here is derived from an EMBL/GenBank/DDBJ whole genome shotgun (WGS) entry which is preliminary data.</text>
</comment>
<dbReference type="Gene3D" id="3.40.630.30">
    <property type="match status" value="1"/>
</dbReference>
<evidence type="ECO:0000256" key="2">
    <source>
        <dbReference type="ARBA" id="ARBA00023315"/>
    </source>
</evidence>
<evidence type="ECO:0000256" key="1">
    <source>
        <dbReference type="ARBA" id="ARBA00022679"/>
    </source>
</evidence>
<dbReference type="PROSITE" id="PS51186">
    <property type="entry name" value="GNAT"/>
    <property type="match status" value="1"/>
</dbReference>
<dbReference type="SUPFAM" id="SSF55729">
    <property type="entry name" value="Acyl-CoA N-acyltransferases (Nat)"/>
    <property type="match status" value="1"/>
</dbReference>
<sequence>MIKKFDIADSKMAEETLNIQLSAYMIEAKLLNSYQIPPLKDTVETLQQCGESFYGYFSNEELFGLMAIKNVRGVIDIHRLAVHPKYFRKGIAKMLLSHLENEIREATSIIVSTGSKNVPAIRFYERMGFYKT</sequence>
<dbReference type="InterPro" id="IPR016181">
    <property type="entry name" value="Acyl_CoA_acyltransferase"/>
</dbReference>
<keyword evidence="5" id="KW-1185">Reference proteome</keyword>
<proteinExistence type="predicted"/>
<keyword evidence="1" id="KW-0808">Transferase</keyword>
<evidence type="ECO:0000313" key="4">
    <source>
        <dbReference type="EMBL" id="MDL4841630.1"/>
    </source>
</evidence>
<dbReference type="InterPro" id="IPR000182">
    <property type="entry name" value="GNAT_dom"/>
</dbReference>
<reference evidence="4 5" key="1">
    <citation type="submission" date="2023-06" db="EMBL/GenBank/DDBJ databases">
        <title>Aquibacillus rhizosphaerae LR5S19.</title>
        <authorList>
            <person name="Sun J.-Q."/>
        </authorList>
    </citation>
    <scope>NUCLEOTIDE SEQUENCE [LARGE SCALE GENOMIC DNA]</scope>
    <source>
        <strain evidence="4 5">LR5S19</strain>
    </source>
</reference>
<evidence type="ECO:0000313" key="5">
    <source>
        <dbReference type="Proteomes" id="UP001235343"/>
    </source>
</evidence>
<keyword evidence="2" id="KW-0012">Acyltransferase</keyword>
<name>A0ABT7LAQ3_9BACI</name>
<dbReference type="InterPro" id="IPR050680">
    <property type="entry name" value="YpeA/RimI_acetyltransf"/>
</dbReference>
<dbReference type="RefSeq" id="WP_285932909.1">
    <property type="nucleotide sequence ID" value="NZ_JASTZU010000041.1"/>
</dbReference>
<dbReference type="PANTHER" id="PTHR43420:SF47">
    <property type="entry name" value="N-ACETYLTRANSFERASE DOMAIN-CONTAINING PROTEIN"/>
    <property type="match status" value="1"/>
</dbReference>
<feature type="domain" description="N-acetyltransferase" evidence="3">
    <location>
        <begin position="1"/>
        <end position="132"/>
    </location>
</feature>
<dbReference type="EMBL" id="JASTZU010000041">
    <property type="protein sequence ID" value="MDL4841630.1"/>
    <property type="molecule type" value="Genomic_DNA"/>
</dbReference>